<gene>
    <name evidence="2" type="ORF">DCAF_LOCUS19237</name>
</gene>
<evidence type="ECO:0000256" key="1">
    <source>
        <dbReference type="SAM" id="MobiDB-lite"/>
    </source>
</evidence>
<dbReference type="Proteomes" id="UP001314170">
    <property type="component" value="Unassembled WGS sequence"/>
</dbReference>
<organism evidence="2 3">
    <name type="scientific">Dovyalis caffra</name>
    <dbReference type="NCBI Taxonomy" id="77055"/>
    <lineage>
        <taxon>Eukaryota</taxon>
        <taxon>Viridiplantae</taxon>
        <taxon>Streptophyta</taxon>
        <taxon>Embryophyta</taxon>
        <taxon>Tracheophyta</taxon>
        <taxon>Spermatophyta</taxon>
        <taxon>Magnoliopsida</taxon>
        <taxon>eudicotyledons</taxon>
        <taxon>Gunneridae</taxon>
        <taxon>Pentapetalae</taxon>
        <taxon>rosids</taxon>
        <taxon>fabids</taxon>
        <taxon>Malpighiales</taxon>
        <taxon>Salicaceae</taxon>
        <taxon>Flacourtieae</taxon>
        <taxon>Dovyalis</taxon>
    </lineage>
</organism>
<name>A0AAV1S6H2_9ROSI</name>
<evidence type="ECO:0000313" key="2">
    <source>
        <dbReference type="EMBL" id="CAK7346560.1"/>
    </source>
</evidence>
<dbReference type="AlphaFoldDB" id="A0AAV1S6H2"/>
<protein>
    <submittedName>
        <fullName evidence="2">Uncharacterized protein</fullName>
    </submittedName>
</protein>
<dbReference type="EMBL" id="CAWUPB010001173">
    <property type="protein sequence ID" value="CAK7346560.1"/>
    <property type="molecule type" value="Genomic_DNA"/>
</dbReference>
<feature type="region of interest" description="Disordered" evidence="1">
    <location>
        <begin position="1"/>
        <end position="29"/>
    </location>
</feature>
<proteinExistence type="predicted"/>
<feature type="compositionally biased region" description="Basic and acidic residues" evidence="1">
    <location>
        <begin position="20"/>
        <end position="29"/>
    </location>
</feature>
<accession>A0AAV1S6H2</accession>
<evidence type="ECO:0000313" key="3">
    <source>
        <dbReference type="Proteomes" id="UP001314170"/>
    </source>
</evidence>
<keyword evidence="3" id="KW-1185">Reference proteome</keyword>
<reference evidence="2 3" key="1">
    <citation type="submission" date="2024-01" db="EMBL/GenBank/DDBJ databases">
        <authorList>
            <person name="Waweru B."/>
        </authorList>
    </citation>
    <scope>NUCLEOTIDE SEQUENCE [LARGE SCALE GENOMIC DNA]</scope>
</reference>
<comment type="caution">
    <text evidence="2">The sequence shown here is derived from an EMBL/GenBank/DDBJ whole genome shotgun (WGS) entry which is preliminary data.</text>
</comment>
<sequence length="50" mass="5786">SLKEFDSRRLAYGLGPNSKSIRDDPNLGSRHLVDDLRRDSRGSRFKLDRI</sequence>
<feature type="non-terminal residue" evidence="2">
    <location>
        <position position="1"/>
    </location>
</feature>